<reference evidence="1" key="3">
    <citation type="journal article" date="2017" name="Nature">
        <title>Genome sequence of the progenitor of the wheat D genome Aegilops tauschii.</title>
        <authorList>
            <person name="Luo M.C."/>
            <person name="Gu Y.Q."/>
            <person name="Puiu D."/>
            <person name="Wang H."/>
            <person name="Twardziok S.O."/>
            <person name="Deal K.R."/>
            <person name="Huo N."/>
            <person name="Zhu T."/>
            <person name="Wang L."/>
            <person name="Wang Y."/>
            <person name="McGuire P.E."/>
            <person name="Liu S."/>
            <person name="Long H."/>
            <person name="Ramasamy R.K."/>
            <person name="Rodriguez J.C."/>
            <person name="Van S.L."/>
            <person name="Yuan L."/>
            <person name="Wang Z."/>
            <person name="Xia Z."/>
            <person name="Xiao L."/>
            <person name="Anderson O.D."/>
            <person name="Ouyang S."/>
            <person name="Liang Y."/>
            <person name="Zimin A.V."/>
            <person name="Pertea G."/>
            <person name="Qi P."/>
            <person name="Bennetzen J.L."/>
            <person name="Dai X."/>
            <person name="Dawson M.W."/>
            <person name="Muller H.G."/>
            <person name="Kugler K."/>
            <person name="Rivarola-Duarte L."/>
            <person name="Spannagl M."/>
            <person name="Mayer K.F.X."/>
            <person name="Lu F.H."/>
            <person name="Bevan M.W."/>
            <person name="Leroy P."/>
            <person name="Li P."/>
            <person name="You F.M."/>
            <person name="Sun Q."/>
            <person name="Liu Z."/>
            <person name="Lyons E."/>
            <person name="Wicker T."/>
            <person name="Salzberg S.L."/>
            <person name="Devos K.M."/>
            <person name="Dvorak J."/>
        </authorList>
    </citation>
    <scope>NUCLEOTIDE SEQUENCE [LARGE SCALE GENOMIC DNA]</scope>
    <source>
        <strain evidence="1">cv. AL8/78</strain>
    </source>
</reference>
<dbReference type="Gramene" id="AET5Gv20641900.18">
    <property type="protein sequence ID" value="AET5Gv20641900.18"/>
    <property type="gene ID" value="AET5Gv20641900"/>
</dbReference>
<proteinExistence type="predicted"/>
<evidence type="ECO:0000313" key="1">
    <source>
        <dbReference type="EnsemblPlants" id="AET5Gv20641900.18"/>
    </source>
</evidence>
<name>A0A453L5Y4_AEGTS</name>
<reference evidence="1" key="5">
    <citation type="journal article" date="2021" name="G3 (Bethesda)">
        <title>Aegilops tauschii genome assembly Aet v5.0 features greater sequence contiguity and improved annotation.</title>
        <authorList>
            <person name="Wang L."/>
            <person name="Zhu T."/>
            <person name="Rodriguez J.C."/>
            <person name="Deal K.R."/>
            <person name="Dubcovsky J."/>
            <person name="McGuire P.E."/>
            <person name="Lux T."/>
            <person name="Spannagl M."/>
            <person name="Mayer K.F.X."/>
            <person name="Baldrich P."/>
            <person name="Meyers B.C."/>
            <person name="Huo N."/>
            <person name="Gu Y.Q."/>
            <person name="Zhou H."/>
            <person name="Devos K.M."/>
            <person name="Bennetzen J.L."/>
            <person name="Unver T."/>
            <person name="Budak H."/>
            <person name="Gulick P.J."/>
            <person name="Galiba G."/>
            <person name="Kalapos B."/>
            <person name="Nelson D.R."/>
            <person name="Li P."/>
            <person name="You F.M."/>
            <person name="Luo M.C."/>
            <person name="Dvorak J."/>
        </authorList>
    </citation>
    <scope>NUCLEOTIDE SEQUENCE [LARGE SCALE GENOMIC DNA]</scope>
    <source>
        <strain evidence="1">cv. AL8/78</strain>
    </source>
</reference>
<reference evidence="2" key="2">
    <citation type="journal article" date="2017" name="Nat. Plants">
        <title>The Aegilops tauschii genome reveals multiple impacts of transposons.</title>
        <authorList>
            <person name="Zhao G."/>
            <person name="Zou C."/>
            <person name="Li K."/>
            <person name="Wang K."/>
            <person name="Li T."/>
            <person name="Gao L."/>
            <person name="Zhang X."/>
            <person name="Wang H."/>
            <person name="Yang Z."/>
            <person name="Liu X."/>
            <person name="Jiang W."/>
            <person name="Mao L."/>
            <person name="Kong X."/>
            <person name="Jiao Y."/>
            <person name="Jia J."/>
        </authorList>
    </citation>
    <scope>NUCLEOTIDE SEQUENCE [LARGE SCALE GENOMIC DNA]</scope>
    <source>
        <strain evidence="2">cv. AL8/78</strain>
    </source>
</reference>
<accession>A0A453L5Y4</accession>
<organism evidence="1 2">
    <name type="scientific">Aegilops tauschii subsp. strangulata</name>
    <name type="common">Goatgrass</name>
    <dbReference type="NCBI Taxonomy" id="200361"/>
    <lineage>
        <taxon>Eukaryota</taxon>
        <taxon>Viridiplantae</taxon>
        <taxon>Streptophyta</taxon>
        <taxon>Embryophyta</taxon>
        <taxon>Tracheophyta</taxon>
        <taxon>Spermatophyta</taxon>
        <taxon>Magnoliopsida</taxon>
        <taxon>Liliopsida</taxon>
        <taxon>Poales</taxon>
        <taxon>Poaceae</taxon>
        <taxon>BOP clade</taxon>
        <taxon>Pooideae</taxon>
        <taxon>Triticodae</taxon>
        <taxon>Triticeae</taxon>
        <taxon>Triticinae</taxon>
        <taxon>Aegilops</taxon>
    </lineage>
</organism>
<dbReference type="EnsemblPlants" id="AET5Gv20641900.18">
    <property type="protein sequence ID" value="AET5Gv20641900.18"/>
    <property type="gene ID" value="AET5Gv20641900"/>
</dbReference>
<reference evidence="1" key="4">
    <citation type="submission" date="2019-03" db="UniProtKB">
        <authorList>
            <consortium name="EnsemblPlants"/>
        </authorList>
    </citation>
    <scope>IDENTIFICATION</scope>
</reference>
<dbReference type="Proteomes" id="UP000015105">
    <property type="component" value="Chromosome 5D"/>
</dbReference>
<reference evidence="2" key="1">
    <citation type="journal article" date="2014" name="Science">
        <title>Ancient hybridizations among the ancestral genomes of bread wheat.</title>
        <authorList>
            <consortium name="International Wheat Genome Sequencing Consortium,"/>
            <person name="Marcussen T."/>
            <person name="Sandve S.R."/>
            <person name="Heier L."/>
            <person name="Spannagl M."/>
            <person name="Pfeifer M."/>
            <person name="Jakobsen K.S."/>
            <person name="Wulff B.B."/>
            <person name="Steuernagel B."/>
            <person name="Mayer K.F."/>
            <person name="Olsen O.A."/>
        </authorList>
    </citation>
    <scope>NUCLEOTIDE SEQUENCE [LARGE SCALE GENOMIC DNA]</scope>
    <source>
        <strain evidence="2">cv. AL8/78</strain>
    </source>
</reference>
<evidence type="ECO:0000313" key="2">
    <source>
        <dbReference type="Proteomes" id="UP000015105"/>
    </source>
</evidence>
<dbReference type="AlphaFoldDB" id="A0A453L5Y4"/>
<sequence length="368" mass="40770">SILQYPNASFLSDYMPKAVDLEPLQPLLQKYINFLDAEVLPSTPESSRPRVQLQRADVWLGFKSLHSLEALQDGEHEKQRRNILYFLLHQVTRSSNFSALMRKNATKIALLIVQRGYTMNPPCPASECAHMWGPSLICSLNDTSLHSSLRQPAFDLINILIVSDASALISFKLKYESATKGDSSNSVMFVEDEDELPFADDTAEKEYSCWSDFRALNKLTFRGCKDWTCVPLLWYLVMVQLEPSKLPMAFSKAVFWALSHISILEPGLAMDLSVPVNDWLSSHAGEVSSTFSWQVPNGADDGGGGKDCINTLKNVRQAGRAVMEHVSQARGLTPGLQFLCSSASSLSAVFVGLRYAVQLILLVGSTAE</sequence>
<protein>
    <submittedName>
        <fullName evidence="1">Uncharacterized protein</fullName>
    </submittedName>
</protein>
<keyword evidence="2" id="KW-1185">Reference proteome</keyword>